<keyword evidence="3" id="KW-1185">Reference proteome</keyword>
<gene>
    <name evidence="2" type="ORF">BIW53_04085</name>
</gene>
<accession>A0A1S1NAU1</accession>
<protein>
    <submittedName>
        <fullName evidence="2">NAD-dependent epimerase</fullName>
    </submittedName>
</protein>
<dbReference type="Proteomes" id="UP000180253">
    <property type="component" value="Unassembled WGS sequence"/>
</dbReference>
<dbReference type="InterPro" id="IPR016040">
    <property type="entry name" value="NAD(P)-bd_dom"/>
</dbReference>
<proteinExistence type="predicted"/>
<dbReference type="AlphaFoldDB" id="A0A1S1NAU1"/>
<evidence type="ECO:0000313" key="3">
    <source>
        <dbReference type="Proteomes" id="UP000180253"/>
    </source>
</evidence>
<sequence length="240" mass="26636">MDKILVIGASGATGKLVVEQLLAKNIEVIAIVRPVSSLQNSYGHYKNYIEVKAEISQMSSAQLANHVVQCHTVISCLGHNLSFSGIYGVPRKLVADSIKKVTTAICSIDRRAKTKVILMNSTAVSNLNIQEYIPLSQRIVIAVLRLLLPPQSDNEQAADHLRVNIGKEHPCIQWVSVRPDSLVDEQEVSSYYVEHSPTSNVVFDAGRTSRINVANFMMRLTTEDALWHQWQGKMPVIYNG</sequence>
<feature type="domain" description="NAD(P)-binding" evidence="1">
    <location>
        <begin position="8"/>
        <end position="223"/>
    </location>
</feature>
<evidence type="ECO:0000259" key="1">
    <source>
        <dbReference type="Pfam" id="PF13460"/>
    </source>
</evidence>
<dbReference type="STRING" id="327939.BIW53_04085"/>
<dbReference type="RefSeq" id="WP_070990544.1">
    <property type="nucleotide sequence ID" value="NZ_CBCSHD010000001.1"/>
</dbReference>
<evidence type="ECO:0000313" key="2">
    <source>
        <dbReference type="EMBL" id="OHU96515.1"/>
    </source>
</evidence>
<name>A0A1S1NAU1_9GAMM</name>
<dbReference type="EMBL" id="MNAN01000026">
    <property type="protein sequence ID" value="OHU96515.1"/>
    <property type="molecule type" value="Genomic_DNA"/>
</dbReference>
<dbReference type="InterPro" id="IPR036291">
    <property type="entry name" value="NAD(P)-bd_dom_sf"/>
</dbReference>
<organism evidence="2 3">
    <name type="scientific">Pseudoalteromonas byunsanensis</name>
    <dbReference type="NCBI Taxonomy" id="327939"/>
    <lineage>
        <taxon>Bacteria</taxon>
        <taxon>Pseudomonadati</taxon>
        <taxon>Pseudomonadota</taxon>
        <taxon>Gammaproteobacteria</taxon>
        <taxon>Alteromonadales</taxon>
        <taxon>Pseudoalteromonadaceae</taxon>
        <taxon>Pseudoalteromonas</taxon>
    </lineage>
</organism>
<comment type="caution">
    <text evidence="2">The sequence shown here is derived from an EMBL/GenBank/DDBJ whole genome shotgun (WGS) entry which is preliminary data.</text>
</comment>
<dbReference type="PANTHER" id="PTHR15020">
    <property type="entry name" value="FLAVIN REDUCTASE-RELATED"/>
    <property type="match status" value="1"/>
</dbReference>
<reference evidence="2 3" key="1">
    <citation type="submission" date="2016-10" db="EMBL/GenBank/DDBJ databases">
        <title>Pseudoalteromonas amylolytica sp. nov., isolated from the surface seawater.</title>
        <authorList>
            <person name="Wu Y.-H."/>
            <person name="Cheng H."/>
            <person name="Jin X.-B."/>
            <person name="Wang C.-S."/>
            <person name="Xu X.-W."/>
        </authorList>
    </citation>
    <scope>NUCLEOTIDE SEQUENCE [LARGE SCALE GENOMIC DNA]</scope>
    <source>
        <strain evidence="2 3">JCM 12483</strain>
    </source>
</reference>
<dbReference type="SUPFAM" id="SSF51735">
    <property type="entry name" value="NAD(P)-binding Rossmann-fold domains"/>
    <property type="match status" value="1"/>
</dbReference>
<dbReference type="OrthoDB" id="9785372at2"/>
<dbReference type="PANTHER" id="PTHR15020:SF11">
    <property type="entry name" value="OS06G0360300 PROTEIN"/>
    <property type="match status" value="1"/>
</dbReference>
<dbReference type="Gene3D" id="3.40.50.720">
    <property type="entry name" value="NAD(P)-binding Rossmann-like Domain"/>
    <property type="match status" value="1"/>
</dbReference>
<dbReference type="Pfam" id="PF13460">
    <property type="entry name" value="NAD_binding_10"/>
    <property type="match status" value="1"/>
</dbReference>